<name>A0A0L0SST8_ALLM3</name>
<dbReference type="VEuPathDB" id="FungiDB:AMAG_11035"/>
<sequence>MPGRAIWPAAPAPDRGPGPRFVAALEIQDGPATTSAARGGLDAANCMAHASESAQVHVCPVRHRESRHARASVFGPWRFRCVVGPCIRFRVAPRIRFPAPSIIPARCGSGPCRCRRNAASPTTLGIRPTIA</sequence>
<proteinExistence type="predicted"/>
<evidence type="ECO:0000313" key="1">
    <source>
        <dbReference type="EMBL" id="KNE65404.1"/>
    </source>
</evidence>
<dbReference type="AlphaFoldDB" id="A0A0L0SST8"/>
<protein>
    <submittedName>
        <fullName evidence="1">Uncharacterized protein</fullName>
    </submittedName>
</protein>
<reference evidence="2" key="2">
    <citation type="submission" date="2009-11" db="EMBL/GenBank/DDBJ databases">
        <title>The Genome Sequence of Allomyces macrogynus strain ATCC 38327.</title>
        <authorList>
            <consortium name="The Broad Institute Genome Sequencing Platform"/>
            <person name="Russ C."/>
            <person name="Cuomo C."/>
            <person name="Shea T."/>
            <person name="Young S.K."/>
            <person name="Zeng Q."/>
            <person name="Koehrsen M."/>
            <person name="Haas B."/>
            <person name="Borodovsky M."/>
            <person name="Guigo R."/>
            <person name="Alvarado L."/>
            <person name="Berlin A."/>
            <person name="Borenstein D."/>
            <person name="Chen Z."/>
            <person name="Engels R."/>
            <person name="Freedman E."/>
            <person name="Gellesch M."/>
            <person name="Goldberg J."/>
            <person name="Griggs A."/>
            <person name="Gujja S."/>
            <person name="Heiman D."/>
            <person name="Hepburn T."/>
            <person name="Howarth C."/>
            <person name="Jen D."/>
            <person name="Larson L."/>
            <person name="Lewis B."/>
            <person name="Mehta T."/>
            <person name="Park D."/>
            <person name="Pearson M."/>
            <person name="Roberts A."/>
            <person name="Saif S."/>
            <person name="Shenoy N."/>
            <person name="Sisk P."/>
            <person name="Stolte C."/>
            <person name="Sykes S."/>
            <person name="Walk T."/>
            <person name="White J."/>
            <person name="Yandava C."/>
            <person name="Burger G."/>
            <person name="Gray M.W."/>
            <person name="Holland P.W.H."/>
            <person name="King N."/>
            <person name="Lang F.B.F."/>
            <person name="Roger A.J."/>
            <person name="Ruiz-Trillo I."/>
            <person name="Lander E."/>
            <person name="Nusbaum C."/>
        </authorList>
    </citation>
    <scope>NUCLEOTIDE SEQUENCE [LARGE SCALE GENOMIC DNA]</scope>
    <source>
        <strain evidence="2">ATCC 38327</strain>
    </source>
</reference>
<gene>
    <name evidence="1" type="ORF">AMAG_11035</name>
</gene>
<dbReference type="Proteomes" id="UP000054350">
    <property type="component" value="Unassembled WGS sequence"/>
</dbReference>
<organism evidence="1 2">
    <name type="scientific">Allomyces macrogynus (strain ATCC 38327)</name>
    <name type="common">Allomyces javanicus var. macrogynus</name>
    <dbReference type="NCBI Taxonomy" id="578462"/>
    <lineage>
        <taxon>Eukaryota</taxon>
        <taxon>Fungi</taxon>
        <taxon>Fungi incertae sedis</taxon>
        <taxon>Blastocladiomycota</taxon>
        <taxon>Blastocladiomycetes</taxon>
        <taxon>Blastocladiales</taxon>
        <taxon>Blastocladiaceae</taxon>
        <taxon>Allomyces</taxon>
    </lineage>
</organism>
<reference evidence="1 2" key="1">
    <citation type="submission" date="2009-11" db="EMBL/GenBank/DDBJ databases">
        <title>Annotation of Allomyces macrogynus ATCC 38327.</title>
        <authorList>
            <consortium name="The Broad Institute Genome Sequencing Platform"/>
            <person name="Russ C."/>
            <person name="Cuomo C."/>
            <person name="Burger G."/>
            <person name="Gray M.W."/>
            <person name="Holland P.W.H."/>
            <person name="King N."/>
            <person name="Lang F.B.F."/>
            <person name="Roger A.J."/>
            <person name="Ruiz-Trillo I."/>
            <person name="Young S.K."/>
            <person name="Zeng Q."/>
            <person name="Gargeya S."/>
            <person name="Fitzgerald M."/>
            <person name="Haas B."/>
            <person name="Abouelleil A."/>
            <person name="Alvarado L."/>
            <person name="Arachchi H.M."/>
            <person name="Berlin A."/>
            <person name="Chapman S.B."/>
            <person name="Gearin G."/>
            <person name="Goldberg J."/>
            <person name="Griggs A."/>
            <person name="Gujja S."/>
            <person name="Hansen M."/>
            <person name="Heiman D."/>
            <person name="Howarth C."/>
            <person name="Larimer J."/>
            <person name="Lui A."/>
            <person name="MacDonald P.J.P."/>
            <person name="McCowen C."/>
            <person name="Montmayeur A."/>
            <person name="Murphy C."/>
            <person name="Neiman D."/>
            <person name="Pearson M."/>
            <person name="Priest M."/>
            <person name="Roberts A."/>
            <person name="Saif S."/>
            <person name="Shea T."/>
            <person name="Sisk P."/>
            <person name="Stolte C."/>
            <person name="Sykes S."/>
            <person name="Wortman J."/>
            <person name="Nusbaum C."/>
            <person name="Birren B."/>
        </authorList>
    </citation>
    <scope>NUCLEOTIDE SEQUENCE [LARGE SCALE GENOMIC DNA]</scope>
    <source>
        <strain evidence="1 2">ATCC 38327</strain>
    </source>
</reference>
<dbReference type="EMBL" id="GG745347">
    <property type="protein sequence ID" value="KNE65404.1"/>
    <property type="molecule type" value="Genomic_DNA"/>
</dbReference>
<evidence type="ECO:0000313" key="2">
    <source>
        <dbReference type="Proteomes" id="UP000054350"/>
    </source>
</evidence>
<keyword evidence="2" id="KW-1185">Reference proteome</keyword>
<accession>A0A0L0SST8</accession>